<dbReference type="Gene3D" id="1.10.10.10">
    <property type="entry name" value="Winged helix-like DNA-binding domain superfamily/Winged helix DNA-binding domain"/>
    <property type="match status" value="2"/>
</dbReference>
<dbReference type="Pfam" id="PF01051">
    <property type="entry name" value="Rep3_N"/>
    <property type="match status" value="1"/>
</dbReference>
<dbReference type="AlphaFoldDB" id="A0A1E5GV85"/>
<dbReference type="OrthoDB" id="2084703at2"/>
<comment type="similarity">
    <text evidence="1">Belongs to the initiator RepB protein family.</text>
</comment>
<organism evidence="3 4">
    <name type="scientific">Enterococcus termitis</name>
    <dbReference type="NCBI Taxonomy" id="332950"/>
    <lineage>
        <taxon>Bacteria</taxon>
        <taxon>Bacillati</taxon>
        <taxon>Bacillota</taxon>
        <taxon>Bacilli</taxon>
        <taxon>Lactobacillales</taxon>
        <taxon>Enterococcaceae</taxon>
        <taxon>Enterococcus</taxon>
    </lineage>
</organism>
<dbReference type="EMBL" id="MIJY01000012">
    <property type="protein sequence ID" value="OEG16585.1"/>
    <property type="molecule type" value="Genomic_DNA"/>
</dbReference>
<evidence type="ECO:0000313" key="3">
    <source>
        <dbReference type="EMBL" id="OEG16585.1"/>
    </source>
</evidence>
<protein>
    <submittedName>
        <fullName evidence="3">RepB family plasmid replication initiator protein</fullName>
    </submittedName>
</protein>
<dbReference type="SUPFAM" id="SSF46785">
    <property type="entry name" value="Winged helix' DNA-binding domain"/>
    <property type="match status" value="2"/>
</dbReference>
<feature type="domain" description="Initiator Rep protein WH1" evidence="2">
    <location>
        <begin position="5"/>
        <end position="152"/>
    </location>
</feature>
<dbReference type="GO" id="GO:0003887">
    <property type="term" value="F:DNA-directed DNA polymerase activity"/>
    <property type="evidence" value="ECO:0007669"/>
    <property type="project" value="InterPro"/>
</dbReference>
<keyword evidence="4" id="KW-1185">Reference proteome</keyword>
<evidence type="ECO:0000313" key="4">
    <source>
        <dbReference type="Proteomes" id="UP000095094"/>
    </source>
</evidence>
<dbReference type="GO" id="GO:0006270">
    <property type="term" value="P:DNA replication initiation"/>
    <property type="evidence" value="ECO:0007669"/>
    <property type="project" value="InterPro"/>
</dbReference>
<evidence type="ECO:0000259" key="2">
    <source>
        <dbReference type="Pfam" id="PF01051"/>
    </source>
</evidence>
<reference evidence="4" key="1">
    <citation type="submission" date="2016-09" db="EMBL/GenBank/DDBJ databases">
        <authorList>
            <person name="Gulvik C.A."/>
        </authorList>
    </citation>
    <scope>NUCLEOTIDE SEQUENCE [LARGE SCALE GENOMIC DNA]</scope>
    <source>
        <strain evidence="4">LMG 8895</strain>
    </source>
</reference>
<comment type="caution">
    <text evidence="3">The sequence shown here is derived from an EMBL/GenBank/DDBJ whole genome shotgun (WGS) entry which is preliminary data.</text>
</comment>
<dbReference type="InterPro" id="IPR036388">
    <property type="entry name" value="WH-like_DNA-bd_sf"/>
</dbReference>
<sequence length="226" mass="26826">MNEYVKYKNELNTVSLGAFNANEFNLFFSMLSKTKEEQHQQIYLKWDELKQLANYGSTSNTRFLNDLKSMYQKLVDSNYIHMYTDDEQVGLESFSIFENFTFFEEEKAVGAQFNPKFTCLLNQVNRNATCFSLEEFISLKKKYAKNLYRLLKQVEKTGYWEVSLENFSFLLGIPKKYQVGQIDQKVLKPSIEELSKYFEHLEVEKKYSKTQGNKVLGYRFTFEKKK</sequence>
<dbReference type="Proteomes" id="UP000095094">
    <property type="component" value="Unassembled WGS sequence"/>
</dbReference>
<dbReference type="RefSeq" id="WP_069662983.1">
    <property type="nucleotide sequence ID" value="NZ_JBHUJJ010000001.1"/>
</dbReference>
<dbReference type="PATRIC" id="fig|332950.4.peg.1376"/>
<proteinExistence type="inferred from homology"/>
<accession>A0A1E5GV85</accession>
<evidence type="ECO:0000256" key="1">
    <source>
        <dbReference type="ARBA" id="ARBA00038283"/>
    </source>
</evidence>
<name>A0A1E5GV85_9ENTE</name>
<dbReference type="InterPro" id="IPR036390">
    <property type="entry name" value="WH_DNA-bd_sf"/>
</dbReference>
<dbReference type="InterPro" id="IPR000525">
    <property type="entry name" value="Initiator_Rep_WH1"/>
</dbReference>
<dbReference type="Pfam" id="PF21205">
    <property type="entry name" value="Rep3_C"/>
    <property type="match status" value="1"/>
</dbReference>
<gene>
    <name evidence="3" type="ORF">BCR25_03005</name>
</gene>